<dbReference type="AlphaFoldDB" id="A0A7R9BRT6"/>
<protein>
    <recommendedName>
        <fullName evidence="9">Caseinolytic peptidase B protein homolog</fullName>
    </recommendedName>
</protein>
<dbReference type="SMART" id="SM00382">
    <property type="entry name" value="AAA"/>
    <property type="match status" value="1"/>
</dbReference>
<keyword evidence="1" id="KW-0547">Nucleotide-binding</keyword>
<sequence>MFASNAIKLSRCARQFPRRNFARLARTSFNYQDQGQSVSSVVVKRDWDGKWNRWSDLVYGFGAFWTLGVVVAWCDARREKPAVKRLLAAARDGNVSEIKAVLANGSVDPNERHKLGWTALHVAAINGEAEAVSALLKGGADPDIGDDFSNPFRVGRELKMPAVEAMIVREKEFSDLLNDTKSYKNCTALHYAVLADCEKCVDVLVKAGANPLELNALGHRPIDYSVADGTIHGILAQAEKEFTAKQREKEAEERRRYPLESRLKEKIVGQEAAIACVAAAIRRKENGWVDDEHPLVFLFLGSSGIGKTELAKQVANYLHGRKKKSEGSFIRLDMSEYQEKHEVAKLIGAPPGKFPFSITVRYIGHDDGGNLTKRLAQFPNAVVLFDEIDKAHPDVLTVLLQLFDEGRLTDGKGKTIECKDAIFIMTSNLASDEIAAYAEQLRREIKVKMRERYEKIVLEKPAMKKLSDLEESEKRLSEEVVTISDEFKEHTVRPILKRHFRRDEFLGRINEMIYFLPFSQSELIELTDREMIAWAKRASDRHGITLTDAIFIMTSNLASDEIAAYAEQLRREIKVKMRERYEKIVLEKPAMKKLSDLEESEKRLSEEVVTISDEFKEYTLSDLEESEKRLSEEVVTISDEFKEHTVRPILKRHFRRDEFLGRINEMIYFLPFSQSELIELTDREMIAWAKRASDRHGITLTWTQEVLTAVSKGYNIHYGARSIKHEVERKIVGPIAAAHEQRKITTGSSVYVSAVFGDAKDASVSPAEFVFKIKQPGSSALESFVPERILGKN</sequence>
<dbReference type="PANTHER" id="PTHR11638:SF93">
    <property type="entry name" value="MITOCHONDRIAL DISAGGREGASE"/>
    <property type="match status" value="1"/>
</dbReference>
<dbReference type="SUPFAM" id="SSF48403">
    <property type="entry name" value="Ankyrin repeat"/>
    <property type="match status" value="1"/>
</dbReference>
<organism evidence="7">
    <name type="scientific">Notodromas monacha</name>
    <dbReference type="NCBI Taxonomy" id="399045"/>
    <lineage>
        <taxon>Eukaryota</taxon>
        <taxon>Metazoa</taxon>
        <taxon>Ecdysozoa</taxon>
        <taxon>Arthropoda</taxon>
        <taxon>Crustacea</taxon>
        <taxon>Oligostraca</taxon>
        <taxon>Ostracoda</taxon>
        <taxon>Podocopa</taxon>
        <taxon>Podocopida</taxon>
        <taxon>Cypridocopina</taxon>
        <taxon>Cypridoidea</taxon>
        <taxon>Cyprididae</taxon>
        <taxon>Notodromas</taxon>
    </lineage>
</organism>
<keyword evidence="4" id="KW-0175">Coiled coil</keyword>
<dbReference type="SUPFAM" id="SSF52540">
    <property type="entry name" value="P-loop containing nucleoside triphosphate hydrolases"/>
    <property type="match status" value="1"/>
</dbReference>
<dbReference type="InterPro" id="IPR003959">
    <property type="entry name" value="ATPase_AAA_core"/>
</dbReference>
<name>A0A7R9BRT6_9CRUS</name>
<dbReference type="InterPro" id="IPR050130">
    <property type="entry name" value="ClpA_ClpB"/>
</dbReference>
<dbReference type="PANTHER" id="PTHR11638">
    <property type="entry name" value="ATP-DEPENDENT CLP PROTEASE"/>
    <property type="match status" value="1"/>
</dbReference>
<dbReference type="InterPro" id="IPR027417">
    <property type="entry name" value="P-loop_NTPase"/>
</dbReference>
<keyword evidence="8" id="KW-1185">Reference proteome</keyword>
<dbReference type="InterPro" id="IPR036770">
    <property type="entry name" value="Ankyrin_rpt-contain_sf"/>
</dbReference>
<dbReference type="PROSITE" id="PS50088">
    <property type="entry name" value="ANK_REPEAT"/>
    <property type="match status" value="1"/>
</dbReference>
<reference evidence="7" key="1">
    <citation type="submission" date="2020-11" db="EMBL/GenBank/DDBJ databases">
        <authorList>
            <person name="Tran Van P."/>
        </authorList>
    </citation>
    <scope>NUCLEOTIDE SEQUENCE</scope>
</reference>
<dbReference type="Pfam" id="PF00023">
    <property type="entry name" value="Ank"/>
    <property type="match status" value="1"/>
</dbReference>
<dbReference type="Gene3D" id="3.40.50.300">
    <property type="entry name" value="P-loop containing nucleotide triphosphate hydrolases"/>
    <property type="match status" value="2"/>
</dbReference>
<dbReference type="GO" id="GO:0005524">
    <property type="term" value="F:ATP binding"/>
    <property type="evidence" value="ECO:0007669"/>
    <property type="project" value="UniProtKB-KW"/>
</dbReference>
<evidence type="ECO:0000256" key="1">
    <source>
        <dbReference type="ARBA" id="ARBA00022741"/>
    </source>
</evidence>
<dbReference type="CDD" id="cd19499">
    <property type="entry name" value="RecA-like_ClpB_Hsp104-like"/>
    <property type="match status" value="1"/>
</dbReference>
<feature type="domain" description="AAA+ ATPase" evidence="5">
    <location>
        <begin position="293"/>
        <end position="510"/>
    </location>
</feature>
<dbReference type="EMBL" id="OA884160">
    <property type="protein sequence ID" value="CAD7280371.1"/>
    <property type="molecule type" value="Genomic_DNA"/>
</dbReference>
<evidence type="ECO:0000259" key="6">
    <source>
        <dbReference type="SMART" id="SM01086"/>
    </source>
</evidence>
<dbReference type="PRINTS" id="PR00300">
    <property type="entry name" value="CLPPROTEASEA"/>
</dbReference>
<dbReference type="OrthoDB" id="47330at2759"/>
<dbReference type="GO" id="GO:0016887">
    <property type="term" value="F:ATP hydrolysis activity"/>
    <property type="evidence" value="ECO:0007669"/>
    <property type="project" value="InterPro"/>
</dbReference>
<evidence type="ECO:0000256" key="2">
    <source>
        <dbReference type="ARBA" id="ARBA00022840"/>
    </source>
</evidence>
<keyword evidence="3" id="KW-0040">ANK repeat</keyword>
<dbReference type="SMART" id="SM01086">
    <property type="entry name" value="ClpB_D2-small"/>
    <property type="match status" value="1"/>
</dbReference>
<dbReference type="InterPro" id="IPR001270">
    <property type="entry name" value="ClpA/B"/>
</dbReference>
<evidence type="ECO:0008006" key="9">
    <source>
        <dbReference type="Google" id="ProtNLM"/>
    </source>
</evidence>
<evidence type="ECO:0000313" key="8">
    <source>
        <dbReference type="Proteomes" id="UP000678499"/>
    </source>
</evidence>
<evidence type="ECO:0000256" key="3">
    <source>
        <dbReference type="PROSITE-ProRule" id="PRU00023"/>
    </source>
</evidence>
<evidence type="ECO:0000256" key="4">
    <source>
        <dbReference type="SAM" id="Coils"/>
    </source>
</evidence>
<feature type="domain" description="Clp ATPase C-terminal" evidence="6">
    <location>
        <begin position="672"/>
        <end position="756"/>
    </location>
</feature>
<gene>
    <name evidence="7" type="ORF">NMOB1V02_LOCUS8031</name>
</gene>
<keyword evidence="2" id="KW-0067">ATP-binding</keyword>
<dbReference type="SMART" id="SM00248">
    <property type="entry name" value="ANK"/>
    <property type="match status" value="2"/>
</dbReference>
<feature type="coiled-coil region" evidence="4">
    <location>
        <begin position="594"/>
        <end position="640"/>
    </location>
</feature>
<dbReference type="Gene3D" id="1.25.40.20">
    <property type="entry name" value="Ankyrin repeat-containing domain"/>
    <property type="match status" value="2"/>
</dbReference>
<dbReference type="GO" id="GO:0034605">
    <property type="term" value="P:cellular response to heat"/>
    <property type="evidence" value="ECO:0007669"/>
    <property type="project" value="TreeGrafter"/>
</dbReference>
<dbReference type="GO" id="GO:0005739">
    <property type="term" value="C:mitochondrion"/>
    <property type="evidence" value="ECO:0007669"/>
    <property type="project" value="TreeGrafter"/>
</dbReference>
<dbReference type="EMBL" id="CAJPEX010002123">
    <property type="protein sequence ID" value="CAG0920523.1"/>
    <property type="molecule type" value="Genomic_DNA"/>
</dbReference>
<dbReference type="Pfam" id="PF12796">
    <property type="entry name" value="Ank_2"/>
    <property type="match status" value="1"/>
</dbReference>
<dbReference type="InterPro" id="IPR003593">
    <property type="entry name" value="AAA+_ATPase"/>
</dbReference>
<feature type="repeat" description="ANK" evidence="3">
    <location>
        <begin position="115"/>
        <end position="147"/>
    </location>
</feature>
<dbReference type="Pfam" id="PF07724">
    <property type="entry name" value="AAA_2"/>
    <property type="match status" value="1"/>
</dbReference>
<evidence type="ECO:0000313" key="7">
    <source>
        <dbReference type="EMBL" id="CAD7280371.1"/>
    </source>
</evidence>
<dbReference type="InterPro" id="IPR002110">
    <property type="entry name" value="Ankyrin_rpt"/>
</dbReference>
<dbReference type="Pfam" id="PF10431">
    <property type="entry name" value="ClpB_D2-small"/>
    <property type="match status" value="1"/>
</dbReference>
<evidence type="ECO:0000259" key="5">
    <source>
        <dbReference type="SMART" id="SM00382"/>
    </source>
</evidence>
<proteinExistence type="predicted"/>
<dbReference type="Proteomes" id="UP000678499">
    <property type="component" value="Unassembled WGS sequence"/>
</dbReference>
<dbReference type="InterPro" id="IPR019489">
    <property type="entry name" value="Clp_ATPase_C"/>
</dbReference>
<accession>A0A7R9BRT6</accession>
<dbReference type="PROSITE" id="PS50297">
    <property type="entry name" value="ANK_REP_REGION"/>
    <property type="match status" value="1"/>
</dbReference>
<dbReference type="Gene3D" id="1.10.8.60">
    <property type="match status" value="1"/>
</dbReference>